<feature type="compositionally biased region" description="Basic and acidic residues" evidence="1">
    <location>
        <begin position="206"/>
        <end position="234"/>
    </location>
</feature>
<dbReference type="EMBL" id="CP142733">
    <property type="protein sequence ID" value="WUR04350.1"/>
    <property type="molecule type" value="Genomic_DNA"/>
</dbReference>
<reference evidence="4" key="1">
    <citation type="journal article" date="2024" name="BMC Genomics">
        <title>Functional annotation of a divergent genome using sequence and structure-based similarity.</title>
        <authorList>
            <person name="Svedberg D."/>
            <person name="Winiger R.R."/>
            <person name="Berg A."/>
            <person name="Sharma H."/>
            <person name="Tellgren-Roth C."/>
            <person name="Debrunner-Vossbrinck B.A."/>
            <person name="Vossbrinck C.R."/>
            <person name="Barandun J."/>
        </authorList>
    </citation>
    <scope>NUCLEOTIDE SEQUENCE</scope>
    <source>
        <strain evidence="4">Illinois isolate</strain>
    </source>
</reference>
<evidence type="ECO:0000256" key="3">
    <source>
        <dbReference type="SAM" id="SignalP"/>
    </source>
</evidence>
<organism evidence="4 5">
    <name type="scientific">Vairimorpha necatrix</name>
    <dbReference type="NCBI Taxonomy" id="6039"/>
    <lineage>
        <taxon>Eukaryota</taxon>
        <taxon>Fungi</taxon>
        <taxon>Fungi incertae sedis</taxon>
        <taxon>Microsporidia</taxon>
        <taxon>Nosematidae</taxon>
        <taxon>Vairimorpha</taxon>
    </lineage>
</organism>
<dbReference type="Proteomes" id="UP001334084">
    <property type="component" value="Chromosome 8"/>
</dbReference>
<gene>
    <name evidence="4" type="ORF">VNE69_08106</name>
</gene>
<protein>
    <submittedName>
        <fullName evidence="4">SP-containing membrane protein</fullName>
    </submittedName>
</protein>
<accession>A0AAX4JEC4</accession>
<proteinExistence type="predicted"/>
<evidence type="ECO:0000313" key="4">
    <source>
        <dbReference type="EMBL" id="WUR04350.1"/>
    </source>
</evidence>
<feature type="compositionally biased region" description="Basic and acidic residues" evidence="1">
    <location>
        <begin position="269"/>
        <end position="278"/>
    </location>
</feature>
<feature type="transmembrane region" description="Helical" evidence="2">
    <location>
        <begin position="358"/>
        <end position="381"/>
    </location>
</feature>
<keyword evidence="5" id="KW-1185">Reference proteome</keyword>
<feature type="chain" id="PRO_5043421853" evidence="3">
    <location>
        <begin position="20"/>
        <end position="382"/>
    </location>
</feature>
<keyword evidence="2" id="KW-1133">Transmembrane helix</keyword>
<evidence type="ECO:0000256" key="1">
    <source>
        <dbReference type="SAM" id="MobiDB-lite"/>
    </source>
</evidence>
<feature type="compositionally biased region" description="Basic and acidic residues" evidence="1">
    <location>
        <begin position="292"/>
        <end position="318"/>
    </location>
</feature>
<evidence type="ECO:0000313" key="5">
    <source>
        <dbReference type="Proteomes" id="UP001334084"/>
    </source>
</evidence>
<feature type="compositionally biased region" description="Polar residues" evidence="1">
    <location>
        <begin position="282"/>
        <end position="291"/>
    </location>
</feature>
<dbReference type="RefSeq" id="XP_065330495.1">
    <property type="nucleotide sequence ID" value="XM_065474423.1"/>
</dbReference>
<dbReference type="AlphaFoldDB" id="A0AAX4JEC4"/>
<dbReference type="KEGG" id="vnx:VNE69_08106"/>
<keyword evidence="3" id="KW-0732">Signal</keyword>
<keyword evidence="2" id="KW-0812">Transmembrane</keyword>
<sequence>MIFLVFNLLTIFCSDYILIVRNNDNNTDVYVSLNNLDKVISSSILISELNDTDCTGNQIKNYYKRLTTETKNAPVYFKPITKENSDEIIKSLESCQLNDDEELEMAKIFCTNRYILKASFLRDEKKTYYIDALFVKRDQVRFVFTTSKKNVLDNDKRLQILTWMNGEIYHMKDPIKDIPSLYQKGLFTPENFIAREDNITLNFKPTKSDSDNQIKKPTLEDTPEAKTKKHEEKQFSLNLETGVANELKNKTAETKQPSLNPETGVANESKSKETERKRPSLNPESGATNETKPIHSTENRDDNTHDPFQKKVTDDSLYLKKTPTQRRNSDDSNGSDPDKADPKSNPTSSKPETPEDKFGLINILVLVLIVVFIFFILYQLFK</sequence>
<feature type="region of interest" description="Disordered" evidence="1">
    <location>
        <begin position="202"/>
        <end position="355"/>
    </location>
</feature>
<evidence type="ECO:0000256" key="2">
    <source>
        <dbReference type="SAM" id="Phobius"/>
    </source>
</evidence>
<name>A0AAX4JEC4_9MICR</name>
<dbReference type="GeneID" id="90542182"/>
<keyword evidence="2" id="KW-0472">Membrane</keyword>
<feature type="signal peptide" evidence="3">
    <location>
        <begin position="1"/>
        <end position="19"/>
    </location>
</feature>